<dbReference type="AlphaFoldDB" id="A0A2T6AGN8"/>
<evidence type="ECO:0000313" key="1">
    <source>
        <dbReference type="EMBL" id="PTX42998.1"/>
    </source>
</evidence>
<gene>
    <name evidence="1" type="ORF">C8P64_1522</name>
</gene>
<keyword evidence="2" id="KW-1185">Reference proteome</keyword>
<proteinExistence type="predicted"/>
<organism evidence="1 2">
    <name type="scientific">Christiangramia gaetbulicola</name>
    <dbReference type="NCBI Taxonomy" id="703340"/>
    <lineage>
        <taxon>Bacteria</taxon>
        <taxon>Pseudomonadati</taxon>
        <taxon>Bacteroidota</taxon>
        <taxon>Flavobacteriia</taxon>
        <taxon>Flavobacteriales</taxon>
        <taxon>Flavobacteriaceae</taxon>
        <taxon>Christiangramia</taxon>
    </lineage>
</organism>
<protein>
    <submittedName>
        <fullName evidence="1">Uncharacterized protein</fullName>
    </submittedName>
</protein>
<accession>A0A2T6AGN8</accession>
<comment type="caution">
    <text evidence="1">The sequence shown here is derived from an EMBL/GenBank/DDBJ whole genome shotgun (WGS) entry which is preliminary data.</text>
</comment>
<dbReference type="Proteomes" id="UP000244174">
    <property type="component" value="Unassembled WGS sequence"/>
</dbReference>
<evidence type="ECO:0000313" key="2">
    <source>
        <dbReference type="Proteomes" id="UP000244174"/>
    </source>
</evidence>
<reference evidence="1 2" key="1">
    <citation type="submission" date="2018-04" db="EMBL/GenBank/DDBJ databases">
        <title>Genomic Encyclopedia of Archaeal and Bacterial Type Strains, Phase II (KMG-II): from individual species to whole genera.</title>
        <authorList>
            <person name="Goeker M."/>
        </authorList>
    </citation>
    <scope>NUCLEOTIDE SEQUENCE [LARGE SCALE GENOMIC DNA]</scope>
    <source>
        <strain evidence="1 2">DSM 23082</strain>
    </source>
</reference>
<dbReference type="EMBL" id="QBKQ01000002">
    <property type="protein sequence ID" value="PTX42998.1"/>
    <property type="molecule type" value="Genomic_DNA"/>
</dbReference>
<sequence>MEILQALLSVRTKSISNLYLRLGIIYPNSSRSGFAGLDSYIRFLVSNLKSFFERDRFTVFLKAFNFYLEGSDDIRGEKFKFIC</sequence>
<name>A0A2T6AGN8_9FLAO</name>